<organism evidence="1 2">
    <name type="scientific">Aspergillus melleus</name>
    <dbReference type="NCBI Taxonomy" id="138277"/>
    <lineage>
        <taxon>Eukaryota</taxon>
        <taxon>Fungi</taxon>
        <taxon>Dikarya</taxon>
        <taxon>Ascomycota</taxon>
        <taxon>Pezizomycotina</taxon>
        <taxon>Eurotiomycetes</taxon>
        <taxon>Eurotiomycetidae</taxon>
        <taxon>Eurotiales</taxon>
        <taxon>Aspergillaceae</taxon>
        <taxon>Aspergillus</taxon>
        <taxon>Aspergillus subgen. Circumdati</taxon>
    </lineage>
</organism>
<sequence length="179" mass="20172">MLQTAYVATTGGWIRKLRATASYSTRLVKSWSGWARLVVLLIRETDKRTSLVHGARAVWKPDLTTLTNTGFDQYLNWCTQECGFGLADQGWLRLAGALDLACHQRCRSNILELGHQPGFSEVVRALLRAGTSFRRYNSYSRGVFCNGDLVETADEQKPESSTAIQERKFDIVIVQLQSR</sequence>
<dbReference type="EMBL" id="JAOPJF010000068">
    <property type="protein sequence ID" value="KAK1141174.1"/>
    <property type="molecule type" value="Genomic_DNA"/>
</dbReference>
<gene>
    <name evidence="1" type="ORF">N8T08_009341</name>
</gene>
<comment type="caution">
    <text evidence="1">The sequence shown here is derived from an EMBL/GenBank/DDBJ whole genome shotgun (WGS) entry which is preliminary data.</text>
</comment>
<dbReference type="Proteomes" id="UP001177260">
    <property type="component" value="Unassembled WGS sequence"/>
</dbReference>
<evidence type="ECO:0000313" key="2">
    <source>
        <dbReference type="Proteomes" id="UP001177260"/>
    </source>
</evidence>
<accession>A0ACC3AUW6</accession>
<keyword evidence="2" id="KW-1185">Reference proteome</keyword>
<reference evidence="1 2" key="1">
    <citation type="journal article" date="2023" name="ACS Omega">
        <title>Identification of the Neoaspergillic Acid Biosynthesis Gene Cluster by Establishing an In Vitro CRISPR-Ribonucleoprotein Genetic System in Aspergillus melleus.</title>
        <authorList>
            <person name="Yuan B."/>
            <person name="Grau M.F."/>
            <person name="Murata R.M."/>
            <person name="Torok T."/>
            <person name="Venkateswaran K."/>
            <person name="Stajich J.E."/>
            <person name="Wang C.C.C."/>
        </authorList>
    </citation>
    <scope>NUCLEOTIDE SEQUENCE [LARGE SCALE GENOMIC DNA]</scope>
    <source>
        <strain evidence="1 2">IMV 1140</strain>
    </source>
</reference>
<proteinExistence type="predicted"/>
<evidence type="ECO:0000313" key="1">
    <source>
        <dbReference type="EMBL" id="KAK1141174.1"/>
    </source>
</evidence>
<protein>
    <submittedName>
        <fullName evidence="1">Uncharacterized protein</fullName>
    </submittedName>
</protein>
<name>A0ACC3AUW6_9EURO</name>